<dbReference type="PANTHER" id="PTHR43248:SF29">
    <property type="entry name" value="TRIPEPTIDYL AMINOPEPTIDASE"/>
    <property type="match status" value="1"/>
</dbReference>
<dbReference type="PANTHER" id="PTHR43248">
    <property type="entry name" value="2-SUCCINYL-6-HYDROXY-2,4-CYCLOHEXADIENE-1-CARBOXYLATE SYNTHASE"/>
    <property type="match status" value="1"/>
</dbReference>
<feature type="domain" description="Peptidase S33 tripeptidyl aminopeptidase-like C-terminal" evidence="6">
    <location>
        <begin position="380"/>
        <end position="477"/>
    </location>
</feature>
<evidence type="ECO:0000256" key="4">
    <source>
        <dbReference type="SAM" id="SignalP"/>
    </source>
</evidence>
<accession>A0A1H8YQP2</accession>
<dbReference type="OrthoDB" id="4498590at2"/>
<dbReference type="RefSeq" id="WP_091629606.1">
    <property type="nucleotide sequence ID" value="NZ_FOEF01000044.1"/>
</dbReference>
<dbReference type="InterPro" id="IPR051601">
    <property type="entry name" value="Serine_prot/Carboxylest_S33"/>
</dbReference>
<evidence type="ECO:0000313" key="8">
    <source>
        <dbReference type="Proteomes" id="UP000198582"/>
    </source>
</evidence>
<dbReference type="AlphaFoldDB" id="A0A1H8YQP2"/>
<evidence type="ECO:0000313" key="7">
    <source>
        <dbReference type="EMBL" id="SEP54362.1"/>
    </source>
</evidence>
<dbReference type="InterPro" id="IPR000073">
    <property type="entry name" value="AB_hydrolase_1"/>
</dbReference>
<dbReference type="Proteomes" id="UP000198582">
    <property type="component" value="Unassembled WGS sequence"/>
</dbReference>
<evidence type="ECO:0000259" key="5">
    <source>
        <dbReference type="Pfam" id="PF00561"/>
    </source>
</evidence>
<name>A0A1H8YQP2_9PSEU</name>
<evidence type="ECO:0000259" key="6">
    <source>
        <dbReference type="Pfam" id="PF08386"/>
    </source>
</evidence>
<dbReference type="InterPro" id="IPR013595">
    <property type="entry name" value="Pept_S33_TAP-like_C"/>
</dbReference>
<gene>
    <name evidence="7" type="ORF">SAMN04489732_14421</name>
</gene>
<dbReference type="GO" id="GO:0016787">
    <property type="term" value="F:hydrolase activity"/>
    <property type="evidence" value="ECO:0007669"/>
    <property type="project" value="UniProtKB-KW"/>
</dbReference>
<reference evidence="8" key="1">
    <citation type="submission" date="2016-10" db="EMBL/GenBank/DDBJ databases">
        <authorList>
            <person name="Varghese N."/>
            <person name="Submissions S."/>
        </authorList>
    </citation>
    <scope>NUCLEOTIDE SEQUENCE [LARGE SCALE GENOMIC DNA]</scope>
    <source>
        <strain evidence="8">DSM 44993</strain>
    </source>
</reference>
<feature type="signal peptide" evidence="4">
    <location>
        <begin position="1"/>
        <end position="26"/>
    </location>
</feature>
<proteinExistence type="inferred from homology"/>
<keyword evidence="2 4" id="KW-0732">Signal</keyword>
<feature type="domain" description="AB hydrolase-1" evidence="5">
    <location>
        <begin position="81"/>
        <end position="263"/>
    </location>
</feature>
<dbReference type="Gene3D" id="3.40.50.1820">
    <property type="entry name" value="alpha/beta hydrolase"/>
    <property type="match status" value="1"/>
</dbReference>
<dbReference type="Pfam" id="PF00561">
    <property type="entry name" value="Abhydrolase_1"/>
    <property type="match status" value="1"/>
</dbReference>
<evidence type="ECO:0000256" key="1">
    <source>
        <dbReference type="ARBA" id="ARBA00010088"/>
    </source>
</evidence>
<keyword evidence="8" id="KW-1185">Reference proteome</keyword>
<organism evidence="7 8">
    <name type="scientific">Amycolatopsis saalfeldensis</name>
    <dbReference type="NCBI Taxonomy" id="394193"/>
    <lineage>
        <taxon>Bacteria</taxon>
        <taxon>Bacillati</taxon>
        <taxon>Actinomycetota</taxon>
        <taxon>Actinomycetes</taxon>
        <taxon>Pseudonocardiales</taxon>
        <taxon>Pseudonocardiaceae</taxon>
        <taxon>Amycolatopsis</taxon>
    </lineage>
</organism>
<dbReference type="InterPro" id="IPR029058">
    <property type="entry name" value="AB_hydrolase_fold"/>
</dbReference>
<evidence type="ECO:0000256" key="3">
    <source>
        <dbReference type="ARBA" id="ARBA00022801"/>
    </source>
</evidence>
<dbReference type="SUPFAM" id="SSF53474">
    <property type="entry name" value="alpha/beta-Hydrolases"/>
    <property type="match status" value="1"/>
</dbReference>
<dbReference type="STRING" id="394193.SAMN04489732_14421"/>
<protein>
    <submittedName>
        <fullName evidence="7">Alpha/beta hydrolase fold</fullName>
    </submittedName>
</protein>
<sequence length="494" mass="51588">MTARGLCLAVTAGLGAALLAAAPVSAAPAAGVKWAACPPDLGAPRGTGCANISVPLDYAQPSGKQISLTMAAAGSLDAPNILMVNPGGPGESGIGTAQLVWSSLPPELVDKYLVVSFDPRGVGASSPVDCGDTSGLFPTPMPPNRPANADQEQKRLDIARKVADACAQHAGDLLPYITTQNAARDMDRMRVALGKDKLDYLGYSYGTKLGATYATMFPATSGRIVLDSVVDPTVSTYQTAYQQDPALQRRAAQFFAWVGANDAKYHLGTTGDAVGGVWNTIRDTLAAHPAGDKVGSEELDETLASAMYVDASWPTLADAVSHFHAGDSGPLIGAAGQLALQRVDGAQLAYNCADDKWPADWRTWHTDTVRADKKAPLFAWLNTWYSASCAFWKAPTAPPIEIGSGKAPAVLLVQAKDDSATPVEGALHMQQAMRGSRLVLSAGGNHGQFLFDQNACVDKPVVDYLLTGRLPAADVKCAAPPASASALADRFEQA</sequence>
<evidence type="ECO:0000256" key="2">
    <source>
        <dbReference type="ARBA" id="ARBA00022729"/>
    </source>
</evidence>
<feature type="chain" id="PRO_5039492935" evidence="4">
    <location>
        <begin position="27"/>
        <end position="494"/>
    </location>
</feature>
<comment type="similarity">
    <text evidence="1">Belongs to the peptidase S33 family.</text>
</comment>
<dbReference type="EMBL" id="FOEF01000044">
    <property type="protein sequence ID" value="SEP54362.1"/>
    <property type="molecule type" value="Genomic_DNA"/>
</dbReference>
<dbReference type="Pfam" id="PF08386">
    <property type="entry name" value="Abhydrolase_4"/>
    <property type="match status" value="1"/>
</dbReference>
<keyword evidence="3 7" id="KW-0378">Hydrolase</keyword>